<dbReference type="EMBL" id="HBHP01013684">
    <property type="protein sequence ID" value="CAD9761206.1"/>
    <property type="molecule type" value="Transcribed_RNA"/>
</dbReference>
<feature type="transmembrane region" description="Helical" evidence="1">
    <location>
        <begin position="127"/>
        <end position="144"/>
    </location>
</feature>
<evidence type="ECO:0000313" key="2">
    <source>
        <dbReference type="EMBL" id="CAD9761206.1"/>
    </source>
</evidence>
<keyword evidence="1" id="KW-0812">Transmembrane</keyword>
<gene>
    <name evidence="2" type="ORF">LSP00402_LOCUS8551</name>
</gene>
<evidence type="ECO:0000256" key="1">
    <source>
        <dbReference type="SAM" id="Phobius"/>
    </source>
</evidence>
<protein>
    <submittedName>
        <fullName evidence="2">Uncharacterized protein</fullName>
    </submittedName>
</protein>
<keyword evidence="1" id="KW-0472">Membrane</keyword>
<keyword evidence="1" id="KW-1133">Transmembrane helix</keyword>
<feature type="transmembrane region" description="Helical" evidence="1">
    <location>
        <begin position="35"/>
        <end position="52"/>
    </location>
</feature>
<reference evidence="2" key="1">
    <citation type="submission" date="2021-01" db="EMBL/GenBank/DDBJ databases">
        <authorList>
            <person name="Corre E."/>
            <person name="Pelletier E."/>
            <person name="Niang G."/>
            <person name="Scheremetjew M."/>
            <person name="Finn R."/>
            <person name="Kale V."/>
            <person name="Holt S."/>
            <person name="Cochrane G."/>
            <person name="Meng A."/>
            <person name="Brown T."/>
            <person name="Cohen L."/>
        </authorList>
    </citation>
    <scope>NUCLEOTIDE SEQUENCE</scope>
    <source>
        <strain evidence="2">CCMP622</strain>
    </source>
</reference>
<accession>A0A7S2TQL4</accession>
<sequence length="187" mass="20299">MIFAPVMSTRDLTTLSNIGALPAVAHLWAGGRPVAAAAVLLAMGFSIAFHATEGESMHVFGMDVHHHLDEGYVVRHVFPARWMRWGKEHSNMLLRLDEAGALMALVVVCISGGGFGRVFSSAYRECTWSVVLALLSLALSDLCLDGWAHAVVHTCWHGLVFTLPVRMSVFAASNSDNRALADGRKKE</sequence>
<feature type="transmembrane region" description="Helical" evidence="1">
    <location>
        <begin position="93"/>
        <end position="115"/>
    </location>
</feature>
<name>A0A7S2TQL4_9EUKA</name>
<dbReference type="AlphaFoldDB" id="A0A7S2TQL4"/>
<proteinExistence type="predicted"/>
<organism evidence="2">
    <name type="scientific">Lotharella oceanica</name>
    <dbReference type="NCBI Taxonomy" id="641309"/>
    <lineage>
        <taxon>Eukaryota</taxon>
        <taxon>Sar</taxon>
        <taxon>Rhizaria</taxon>
        <taxon>Cercozoa</taxon>
        <taxon>Chlorarachniophyceae</taxon>
        <taxon>Lotharella</taxon>
    </lineage>
</organism>